<comment type="caution">
    <text evidence="1">The sequence shown here is derived from an EMBL/GenBank/DDBJ whole genome shotgun (WGS) entry which is preliminary data.</text>
</comment>
<reference evidence="1" key="1">
    <citation type="submission" date="2022-11" db="EMBL/GenBank/DDBJ databases">
        <authorList>
            <person name="Petersen C."/>
        </authorList>
    </citation>
    <scope>NUCLEOTIDE SEQUENCE</scope>
    <source>
        <strain evidence="1">IBT 20477</strain>
    </source>
</reference>
<dbReference type="Proteomes" id="UP001150942">
    <property type="component" value="Unassembled WGS sequence"/>
</dbReference>
<sequence length="148" mass="16879">MSLHVAACRCMSLQIIAVKRRYGFQRTSIRIGVLQRFLPSLIHRGPASQTVPVRDNVLNRLTVPTSKSIKKTRLRLTGQSVYATRSPPQQPTELIYCTASVCIPKRKREYPRRRQCDSNRTDIRPQCTSARTATLCRLFVPSLGHQNM</sequence>
<evidence type="ECO:0000313" key="2">
    <source>
        <dbReference type="Proteomes" id="UP001150942"/>
    </source>
</evidence>
<protein>
    <submittedName>
        <fullName evidence="1">Uncharacterized protein</fullName>
    </submittedName>
</protein>
<reference evidence="1" key="2">
    <citation type="journal article" date="2023" name="IMA Fungus">
        <title>Comparative genomic study of the Penicillium genus elucidates a diverse pangenome and 15 lateral gene transfer events.</title>
        <authorList>
            <person name="Petersen C."/>
            <person name="Sorensen T."/>
            <person name="Nielsen M.R."/>
            <person name="Sondergaard T.E."/>
            <person name="Sorensen J.L."/>
            <person name="Fitzpatrick D.A."/>
            <person name="Frisvad J.C."/>
            <person name="Nielsen K.L."/>
        </authorList>
    </citation>
    <scope>NUCLEOTIDE SEQUENCE</scope>
    <source>
        <strain evidence="1">IBT 20477</strain>
    </source>
</reference>
<accession>A0A9W9MK76</accession>
<organism evidence="1 2">
    <name type="scientific">Penicillium cf. viridicatum</name>
    <dbReference type="NCBI Taxonomy" id="2972119"/>
    <lineage>
        <taxon>Eukaryota</taxon>
        <taxon>Fungi</taxon>
        <taxon>Dikarya</taxon>
        <taxon>Ascomycota</taxon>
        <taxon>Pezizomycotina</taxon>
        <taxon>Eurotiomycetes</taxon>
        <taxon>Eurotiomycetidae</taxon>
        <taxon>Eurotiales</taxon>
        <taxon>Aspergillaceae</taxon>
        <taxon>Penicillium</taxon>
    </lineage>
</organism>
<dbReference type="OrthoDB" id="10425726at2759"/>
<keyword evidence="2" id="KW-1185">Reference proteome</keyword>
<name>A0A9W9MK76_9EURO</name>
<dbReference type="AlphaFoldDB" id="A0A9W9MK76"/>
<gene>
    <name evidence="1" type="ORF">N7449_004965</name>
</gene>
<evidence type="ECO:0000313" key="1">
    <source>
        <dbReference type="EMBL" id="KAJ5202886.1"/>
    </source>
</evidence>
<proteinExistence type="predicted"/>
<dbReference type="EMBL" id="JAPQKQ010000003">
    <property type="protein sequence ID" value="KAJ5202886.1"/>
    <property type="molecule type" value="Genomic_DNA"/>
</dbReference>